<proteinExistence type="predicted"/>
<gene>
    <name evidence="3" type="ORF">HDK90DRAFT_466764</name>
</gene>
<feature type="region of interest" description="Disordered" evidence="1">
    <location>
        <begin position="160"/>
        <end position="184"/>
    </location>
</feature>
<evidence type="ECO:0000256" key="2">
    <source>
        <dbReference type="SAM" id="SignalP"/>
    </source>
</evidence>
<dbReference type="Proteomes" id="UP001492380">
    <property type="component" value="Unassembled WGS sequence"/>
</dbReference>
<keyword evidence="2" id="KW-0732">Signal</keyword>
<evidence type="ECO:0000256" key="1">
    <source>
        <dbReference type="SAM" id="MobiDB-lite"/>
    </source>
</evidence>
<evidence type="ECO:0000313" key="4">
    <source>
        <dbReference type="Proteomes" id="UP001492380"/>
    </source>
</evidence>
<evidence type="ECO:0000313" key="3">
    <source>
        <dbReference type="EMBL" id="KAK8233744.1"/>
    </source>
</evidence>
<sequence length="184" mass="20071">MLFSRPIPFITLTLAATSIAAPAATPQTTDIAELASFVPVDYANLTAEHLDRRGAPLGVYFCKGPFWNGPCAFHPERFGLCNNMPAGWNNQVSSWGPPRRYYCDLFEHWNCQGRKISLTYPGSGNLARNGFNNIGSSWRCSAANAKGVLLGWKRDAEAEAGAEAEPEWETDVVGAPVEAEESTM</sequence>
<feature type="signal peptide" evidence="2">
    <location>
        <begin position="1"/>
        <end position="20"/>
    </location>
</feature>
<protein>
    <submittedName>
        <fullName evidence="3">Uncharacterized protein</fullName>
    </submittedName>
</protein>
<feature type="chain" id="PRO_5046616826" evidence="2">
    <location>
        <begin position="21"/>
        <end position="184"/>
    </location>
</feature>
<feature type="compositionally biased region" description="Acidic residues" evidence="1">
    <location>
        <begin position="160"/>
        <end position="170"/>
    </location>
</feature>
<keyword evidence="4" id="KW-1185">Reference proteome</keyword>
<dbReference type="EMBL" id="JBBWRZ010000006">
    <property type="protein sequence ID" value="KAK8233744.1"/>
    <property type="molecule type" value="Genomic_DNA"/>
</dbReference>
<name>A0ABR1YN59_9PEZI</name>
<organism evidence="3 4">
    <name type="scientific">Phyllosticta capitalensis</name>
    <dbReference type="NCBI Taxonomy" id="121624"/>
    <lineage>
        <taxon>Eukaryota</taxon>
        <taxon>Fungi</taxon>
        <taxon>Dikarya</taxon>
        <taxon>Ascomycota</taxon>
        <taxon>Pezizomycotina</taxon>
        <taxon>Dothideomycetes</taxon>
        <taxon>Dothideomycetes incertae sedis</taxon>
        <taxon>Botryosphaeriales</taxon>
        <taxon>Phyllostictaceae</taxon>
        <taxon>Phyllosticta</taxon>
    </lineage>
</organism>
<comment type="caution">
    <text evidence="3">The sequence shown here is derived from an EMBL/GenBank/DDBJ whole genome shotgun (WGS) entry which is preliminary data.</text>
</comment>
<dbReference type="Gene3D" id="2.60.20.10">
    <property type="entry name" value="Crystallins"/>
    <property type="match status" value="1"/>
</dbReference>
<accession>A0ABR1YN59</accession>
<reference evidence="3 4" key="1">
    <citation type="submission" date="2024-04" db="EMBL/GenBank/DDBJ databases">
        <title>Phyllosticta paracitricarpa is synonymous to the EU quarantine fungus P. citricarpa based on phylogenomic analyses.</title>
        <authorList>
            <consortium name="Lawrence Berkeley National Laboratory"/>
            <person name="Van Ingen-Buijs V.A."/>
            <person name="Van Westerhoven A.C."/>
            <person name="Haridas S."/>
            <person name="Skiadas P."/>
            <person name="Martin F."/>
            <person name="Groenewald J.Z."/>
            <person name="Crous P.W."/>
            <person name="Seidl M.F."/>
        </authorList>
    </citation>
    <scope>NUCLEOTIDE SEQUENCE [LARGE SCALE GENOMIC DNA]</scope>
    <source>
        <strain evidence="3 4">CBS 123374</strain>
    </source>
</reference>